<evidence type="ECO:0000256" key="1">
    <source>
        <dbReference type="SAM" id="SignalP"/>
    </source>
</evidence>
<evidence type="ECO:0000313" key="2">
    <source>
        <dbReference type="EMBL" id="QJS98984.1"/>
    </source>
</evidence>
<name>A0A6M4WIK4_9ACTN</name>
<dbReference type="AlphaFoldDB" id="A0A6M4WIK4"/>
<dbReference type="NCBIfam" id="NF033206">
    <property type="entry name" value="ScyE_fam"/>
    <property type="match status" value="1"/>
</dbReference>
<feature type="chain" id="PRO_5036184097" evidence="1">
    <location>
        <begin position="31"/>
        <end position="393"/>
    </location>
</feature>
<evidence type="ECO:0000313" key="4">
    <source>
        <dbReference type="Proteomes" id="UP000502665"/>
    </source>
</evidence>
<dbReference type="InterPro" id="IPR048031">
    <property type="entry name" value="ScyD/ScyE-like"/>
</dbReference>
<dbReference type="Proteomes" id="UP000502665">
    <property type="component" value="Chromosome"/>
</dbReference>
<evidence type="ECO:0000313" key="3">
    <source>
        <dbReference type="EMBL" id="QJT06485.1"/>
    </source>
</evidence>
<accession>A0A6M4WIK4</accession>
<dbReference type="EMBL" id="CP049838">
    <property type="protein sequence ID" value="QJT06485.1"/>
    <property type="molecule type" value="Genomic_DNA"/>
</dbReference>
<organism evidence="2 4">
    <name type="scientific">Streptomyces asoensis</name>
    <dbReference type="NCBI Taxonomy" id="249586"/>
    <lineage>
        <taxon>Bacteria</taxon>
        <taxon>Bacillati</taxon>
        <taxon>Actinomycetota</taxon>
        <taxon>Actinomycetes</taxon>
        <taxon>Kitasatosporales</taxon>
        <taxon>Streptomycetaceae</taxon>
        <taxon>Streptomyces</taxon>
    </lineage>
</organism>
<protein>
    <submittedName>
        <fullName evidence="2">ScyD/ScyE family protein</fullName>
    </submittedName>
</protein>
<dbReference type="Gene3D" id="2.130.10.10">
    <property type="entry name" value="YVTN repeat-like/Quinoprotein amine dehydrogenase"/>
    <property type="match status" value="1"/>
</dbReference>
<feature type="signal peptide" evidence="1">
    <location>
        <begin position="1"/>
        <end position="30"/>
    </location>
</feature>
<dbReference type="InterPro" id="IPR015943">
    <property type="entry name" value="WD40/YVTN_repeat-like_dom_sf"/>
</dbReference>
<gene>
    <name evidence="2" type="ORF">G9272_00380</name>
    <name evidence="3" type="ORF">G9272_44515</name>
</gene>
<dbReference type="SUPFAM" id="SSF63829">
    <property type="entry name" value="Calcium-dependent phosphotriesterase"/>
    <property type="match status" value="1"/>
</dbReference>
<sequence>MSKASKSWAGAFLAATVVAGLTATVVPAQAAAGSQAPRAAAAPVVLASGLHNPRGVRVQADGSVVVTEVGSGSGAPCAAPPVGAPLARCLGFTGSLYQVKGSTQSRIVTGLPSEQIVRSDGLTRVNGAIQSEATAKGAYRVVYGLSGVPADRAALGADAAPLGTLSIAGGRVLGDLADHEGRLDPDSVLGNNDVFSNPHDFARDGKDFLVTDAAGNTLIRVHPDGTTTTEFVFPNNVLPAAASASGAQSSADATVLAAPAGQTEAVPTGIVRGRDGAFYISTMSGMNKDLTRIWRYVPGSAPTVFVTGLTDVIDLALAPNGDLIALSYGTGPASALGPGALTRINKKTGALTPIDTGSRLKVPFGLDVSANGDVYVTNDIDTTGELLKFPAAV</sequence>
<proteinExistence type="predicted"/>
<keyword evidence="1" id="KW-0732">Signal</keyword>
<dbReference type="RefSeq" id="WP_171394636.1">
    <property type="nucleotide sequence ID" value="NZ_CP049838.1"/>
</dbReference>
<reference evidence="2" key="1">
    <citation type="submission" date="2020-03" db="EMBL/GenBank/DDBJ databases">
        <title>Molecular networking-based the target discovery of potent antiproliferative macrolactams: 5/6/7/16 polycyclic ansamycins and glycosylated trienomycin from Streptomyces cacaoi subsp. asoensis.</title>
        <authorList>
            <person name="Liu L.-L."/>
        </authorList>
    </citation>
    <scope>NUCLEOTIDE SEQUENCE [LARGE SCALE GENOMIC DNA]</scope>
    <source>
        <strain evidence="2">H2S5</strain>
    </source>
</reference>
<keyword evidence="4" id="KW-1185">Reference proteome</keyword>
<dbReference type="EMBL" id="CP049838">
    <property type="protein sequence ID" value="QJS98984.1"/>
    <property type="molecule type" value="Genomic_DNA"/>
</dbReference>